<evidence type="ECO:0000259" key="2">
    <source>
        <dbReference type="Pfam" id="PF09414"/>
    </source>
</evidence>
<dbReference type="Proteomes" id="UP000268093">
    <property type="component" value="Unassembled WGS sequence"/>
</dbReference>
<dbReference type="InterPro" id="IPR021122">
    <property type="entry name" value="RNA_ligase_dom_REL/Rnl2"/>
</dbReference>
<keyword evidence="4" id="KW-1185">Reference proteome</keyword>
<feature type="region of interest" description="Disordered" evidence="1">
    <location>
        <begin position="232"/>
        <end position="266"/>
    </location>
</feature>
<comment type="caution">
    <text evidence="3">The sequence shown here is derived from an EMBL/GenBank/DDBJ whole genome shotgun (WGS) entry which is preliminary data.</text>
</comment>
<feature type="domain" description="RNA ligase" evidence="2">
    <location>
        <begin position="90"/>
        <end position="221"/>
    </location>
</feature>
<evidence type="ECO:0000256" key="1">
    <source>
        <dbReference type="SAM" id="MobiDB-lite"/>
    </source>
</evidence>
<dbReference type="OrthoDB" id="432447at2759"/>
<dbReference type="EMBL" id="RBNI01002520">
    <property type="protein sequence ID" value="RUP49205.1"/>
    <property type="molecule type" value="Genomic_DNA"/>
</dbReference>
<dbReference type="AlphaFoldDB" id="A0A433DEH4"/>
<evidence type="ECO:0000313" key="4">
    <source>
        <dbReference type="Proteomes" id="UP000268093"/>
    </source>
</evidence>
<dbReference type="PANTHER" id="PTHR43883:SF1">
    <property type="entry name" value="GLUCONOKINASE"/>
    <property type="match status" value="1"/>
</dbReference>
<reference evidence="3 4" key="1">
    <citation type="journal article" date="2018" name="New Phytol.">
        <title>Phylogenomics of Endogonaceae and evolution of mycorrhizas within Mucoromycota.</title>
        <authorList>
            <person name="Chang Y."/>
            <person name="Desiro A."/>
            <person name="Na H."/>
            <person name="Sandor L."/>
            <person name="Lipzen A."/>
            <person name="Clum A."/>
            <person name="Barry K."/>
            <person name="Grigoriev I.V."/>
            <person name="Martin F.M."/>
            <person name="Stajich J.E."/>
            <person name="Smith M.E."/>
            <person name="Bonito G."/>
            <person name="Spatafora J.W."/>
        </authorList>
    </citation>
    <scope>NUCLEOTIDE SEQUENCE [LARGE SCALE GENOMIC DNA]</scope>
    <source>
        <strain evidence="3 4">GMNB39</strain>
    </source>
</reference>
<dbReference type="InterPro" id="IPR052732">
    <property type="entry name" value="Cell-binding_unc_protein"/>
</dbReference>
<dbReference type="Pfam" id="PF09414">
    <property type="entry name" value="RNA_ligase"/>
    <property type="match status" value="1"/>
</dbReference>
<sequence length="359" mass="39742">MWQPEESGATNHSTNSLLDGTATCFSSSRGEQLLPNHPHLDMSHRLPDFHKYPRTPHLFNTGGTAVTLDDLVHDMRSNALFFNPPPHLRLTIEEKIDGANLGVAVGPDYGLTVQNRSHHVTAAHHPQFKMLPNWLAEWGGELYTLLMEPELEGGEEEVQPGERILYGEWMVAQHSIYYTRLPAYFVAFDLYDTKHGKFFSRKRFRAIMRCLAPSIPIVPAIEIPPLAKTPTISPPPPVDSIPADSIPADSTAAHPIPADPATSTDPAESLAIPAALLAVPPDSLLTPATILDLLQLKSSYAPDVTIEGVYLRLDEGDWAKHRAKVVRPDFIPGNQHWSKRAITKNRLRAYGGEGEDEMN</sequence>
<organism evidence="3 4">
    <name type="scientific">Jimgerdemannia flammicorona</name>
    <dbReference type="NCBI Taxonomy" id="994334"/>
    <lineage>
        <taxon>Eukaryota</taxon>
        <taxon>Fungi</taxon>
        <taxon>Fungi incertae sedis</taxon>
        <taxon>Mucoromycota</taxon>
        <taxon>Mucoromycotina</taxon>
        <taxon>Endogonomycetes</taxon>
        <taxon>Endogonales</taxon>
        <taxon>Endogonaceae</taxon>
        <taxon>Jimgerdemannia</taxon>
    </lineage>
</organism>
<dbReference type="Gene3D" id="3.30.470.30">
    <property type="entry name" value="DNA ligase/mRNA capping enzyme"/>
    <property type="match status" value="1"/>
</dbReference>
<dbReference type="PANTHER" id="PTHR43883">
    <property type="entry name" value="SLR0207 PROTEIN"/>
    <property type="match status" value="1"/>
</dbReference>
<protein>
    <recommendedName>
        <fullName evidence="2">RNA ligase domain-containing protein</fullName>
    </recommendedName>
</protein>
<accession>A0A433DEH4</accession>
<evidence type="ECO:0000313" key="3">
    <source>
        <dbReference type="EMBL" id="RUP49205.1"/>
    </source>
</evidence>
<dbReference type="SUPFAM" id="SSF56091">
    <property type="entry name" value="DNA ligase/mRNA capping enzyme, catalytic domain"/>
    <property type="match status" value="1"/>
</dbReference>
<gene>
    <name evidence="3" type="ORF">BC936DRAFT_143068</name>
</gene>
<name>A0A433DEH4_9FUNG</name>
<proteinExistence type="predicted"/>